<organism evidence="4 5">
    <name type="scientific">Sphaeroforma arctica JP610</name>
    <dbReference type="NCBI Taxonomy" id="667725"/>
    <lineage>
        <taxon>Eukaryota</taxon>
        <taxon>Ichthyosporea</taxon>
        <taxon>Ichthyophonida</taxon>
        <taxon>Sphaeroforma</taxon>
    </lineage>
</organism>
<dbReference type="AlphaFoldDB" id="A0A0L0FC85"/>
<reference evidence="4 5" key="1">
    <citation type="submission" date="2011-02" db="EMBL/GenBank/DDBJ databases">
        <title>The Genome Sequence of Sphaeroforma arctica JP610.</title>
        <authorList>
            <consortium name="The Broad Institute Genome Sequencing Platform"/>
            <person name="Russ C."/>
            <person name="Cuomo C."/>
            <person name="Young S.K."/>
            <person name="Zeng Q."/>
            <person name="Gargeya S."/>
            <person name="Alvarado L."/>
            <person name="Berlin A."/>
            <person name="Chapman S.B."/>
            <person name="Chen Z."/>
            <person name="Freedman E."/>
            <person name="Gellesch M."/>
            <person name="Goldberg J."/>
            <person name="Griggs A."/>
            <person name="Gujja S."/>
            <person name="Heilman E."/>
            <person name="Heiman D."/>
            <person name="Howarth C."/>
            <person name="Mehta T."/>
            <person name="Neiman D."/>
            <person name="Pearson M."/>
            <person name="Roberts A."/>
            <person name="Saif S."/>
            <person name="Shea T."/>
            <person name="Shenoy N."/>
            <person name="Sisk P."/>
            <person name="Stolte C."/>
            <person name="Sykes S."/>
            <person name="White J."/>
            <person name="Yandava C."/>
            <person name="Burger G."/>
            <person name="Gray M.W."/>
            <person name="Holland P.W.H."/>
            <person name="King N."/>
            <person name="Lang F.B.F."/>
            <person name="Roger A.J."/>
            <person name="Ruiz-Trillo I."/>
            <person name="Haas B."/>
            <person name="Nusbaum C."/>
            <person name="Birren B."/>
        </authorList>
    </citation>
    <scope>NUCLEOTIDE SEQUENCE [LARGE SCALE GENOMIC DNA]</scope>
    <source>
        <strain evidence="4 5">JP610</strain>
    </source>
</reference>
<dbReference type="GO" id="GO:0008757">
    <property type="term" value="F:S-adenosylmethionine-dependent methyltransferase activity"/>
    <property type="evidence" value="ECO:0007669"/>
    <property type="project" value="UniProtKB-ARBA"/>
</dbReference>
<name>A0A0L0FC85_9EUKA</name>
<keyword evidence="2" id="KW-0489">Methyltransferase</keyword>
<comment type="similarity">
    <text evidence="1">Belongs to the methyltransferase superfamily. METL family.</text>
</comment>
<evidence type="ECO:0000313" key="4">
    <source>
        <dbReference type="EMBL" id="KNC73693.1"/>
    </source>
</evidence>
<dbReference type="SUPFAM" id="SSF53335">
    <property type="entry name" value="S-adenosyl-L-methionine-dependent methyltransferases"/>
    <property type="match status" value="1"/>
</dbReference>
<dbReference type="OrthoDB" id="417697at2759"/>
<dbReference type="PANTHER" id="PTHR22809">
    <property type="entry name" value="METHYLTRANSFERASE-RELATED"/>
    <property type="match status" value="1"/>
</dbReference>
<evidence type="ECO:0000313" key="5">
    <source>
        <dbReference type="Proteomes" id="UP000054560"/>
    </source>
</evidence>
<feature type="non-terminal residue" evidence="4">
    <location>
        <position position="1"/>
    </location>
</feature>
<dbReference type="Proteomes" id="UP000054560">
    <property type="component" value="Unassembled WGS sequence"/>
</dbReference>
<dbReference type="Gene3D" id="3.40.50.150">
    <property type="entry name" value="Vaccinia Virus protein VP39"/>
    <property type="match status" value="1"/>
</dbReference>
<dbReference type="STRING" id="667725.A0A0L0FC85"/>
<dbReference type="GO" id="GO:0032259">
    <property type="term" value="P:methylation"/>
    <property type="evidence" value="ECO:0007669"/>
    <property type="project" value="UniProtKB-KW"/>
</dbReference>
<dbReference type="InterPro" id="IPR029063">
    <property type="entry name" value="SAM-dependent_MTases_sf"/>
</dbReference>
<gene>
    <name evidence="4" type="ORF">SARC_13748</name>
</gene>
<keyword evidence="3" id="KW-0808">Transferase</keyword>
<dbReference type="PANTHER" id="PTHR22809:SF5">
    <property type="entry name" value="TRNA N(3)-METHYLCYTIDINE METHYLTRANSFERASE METTL6"/>
    <property type="match status" value="1"/>
</dbReference>
<evidence type="ECO:0000256" key="3">
    <source>
        <dbReference type="ARBA" id="ARBA00022679"/>
    </source>
</evidence>
<evidence type="ECO:0000256" key="1">
    <source>
        <dbReference type="ARBA" id="ARBA00009725"/>
    </source>
</evidence>
<dbReference type="EMBL" id="KQ245276">
    <property type="protein sequence ID" value="KNC73693.1"/>
    <property type="molecule type" value="Genomic_DNA"/>
</dbReference>
<accession>A0A0L0FC85</accession>
<keyword evidence="5" id="KW-1185">Reference proteome</keyword>
<protein>
    <recommendedName>
        <fullName evidence="6">Methyltransferase type 11 domain-containing protein</fullName>
    </recommendedName>
</protein>
<sequence>EHEAFDAKSMTVFTCDATETSLTDNIPAESLDMASLMFVLSAMHPNKMHRAVLNVAAVLKPGAIVIFRDYGMYDEAMLRFKSGAKLADRFYVRNDGTRAFYFDLNEAEALFRRCGLTVVHAEYAKREVVNRKEQKTMNRIFVQMVLRK</sequence>
<proteinExistence type="inferred from homology"/>
<dbReference type="GO" id="GO:0008173">
    <property type="term" value="F:RNA methyltransferase activity"/>
    <property type="evidence" value="ECO:0007669"/>
    <property type="project" value="UniProtKB-ARBA"/>
</dbReference>
<dbReference type="RefSeq" id="XP_014147595.1">
    <property type="nucleotide sequence ID" value="XM_014292120.1"/>
</dbReference>
<evidence type="ECO:0008006" key="6">
    <source>
        <dbReference type="Google" id="ProtNLM"/>
    </source>
</evidence>
<evidence type="ECO:0000256" key="2">
    <source>
        <dbReference type="ARBA" id="ARBA00022603"/>
    </source>
</evidence>
<dbReference type="GeneID" id="25914252"/>
<dbReference type="eggNOG" id="KOG2361">
    <property type="taxonomic scope" value="Eukaryota"/>
</dbReference>
<dbReference type="InterPro" id="IPR026113">
    <property type="entry name" value="METTL2/6/8-like"/>
</dbReference>